<keyword evidence="14" id="KW-1185">Reference proteome</keyword>
<evidence type="ECO:0000313" key="13">
    <source>
        <dbReference type="EMBL" id="GAA3730973.1"/>
    </source>
</evidence>
<feature type="binding site" evidence="11">
    <location>
        <begin position="14"/>
        <end position="15"/>
    </location>
    <ligand>
        <name>substrate</name>
    </ligand>
</feature>
<dbReference type="InterPro" id="IPR013785">
    <property type="entry name" value="Aldolase_TIM"/>
</dbReference>
<comment type="caution">
    <text evidence="13">The sequence shown here is derived from an EMBL/GenBank/DDBJ whole genome shotgun (WGS) entry which is preliminary data.</text>
</comment>
<proteinExistence type="inferred from homology"/>
<evidence type="ECO:0000256" key="6">
    <source>
        <dbReference type="ARBA" id="ARBA00022842"/>
    </source>
</evidence>
<feature type="binding site" evidence="11">
    <location>
        <position position="192"/>
    </location>
    <ligand>
        <name>FMN</name>
        <dbReference type="ChEBI" id="CHEBI:58210"/>
    </ligand>
</feature>
<dbReference type="HAMAP" id="MF_00354">
    <property type="entry name" value="Idi_2"/>
    <property type="match status" value="1"/>
</dbReference>
<keyword evidence="2 11" id="KW-0963">Cytoplasm</keyword>
<dbReference type="EMBL" id="BAABCK010000065">
    <property type="protein sequence ID" value="GAA3730973.1"/>
    <property type="molecule type" value="Genomic_DNA"/>
</dbReference>
<feature type="domain" description="FMN-dependent dehydrogenase" evidence="12">
    <location>
        <begin position="172"/>
        <end position="332"/>
    </location>
</feature>
<feature type="binding site" evidence="11">
    <location>
        <position position="160"/>
    </location>
    <ligand>
        <name>substrate</name>
    </ligand>
</feature>
<feature type="binding site" evidence="11">
    <location>
        <begin position="101"/>
        <end position="103"/>
    </location>
    <ligand>
        <name>substrate</name>
    </ligand>
</feature>
<comment type="function">
    <text evidence="11">Involved in the biosynthesis of isoprenoids. Catalyzes the 1,3-allylic rearrangement of the homoallylic substrate isopentenyl (IPP) to its allylic isomer, dimethylallyl diphosphate (DMAPP).</text>
</comment>
<feature type="binding site" evidence="11">
    <location>
        <begin position="71"/>
        <end position="73"/>
    </location>
    <ligand>
        <name>FMN</name>
        <dbReference type="ChEBI" id="CHEBI:58210"/>
    </ligand>
</feature>
<comment type="cofactor">
    <cofactor evidence="11">
        <name>NADPH</name>
        <dbReference type="ChEBI" id="CHEBI:57783"/>
    </cofactor>
</comment>
<feature type="binding site" evidence="11">
    <location>
        <position position="222"/>
    </location>
    <ligand>
        <name>FMN</name>
        <dbReference type="ChEBI" id="CHEBI:58210"/>
    </ligand>
</feature>
<feature type="binding site" evidence="11">
    <location>
        <position position="217"/>
    </location>
    <ligand>
        <name>FMN</name>
        <dbReference type="ChEBI" id="CHEBI:58210"/>
    </ligand>
</feature>
<evidence type="ECO:0000313" key="14">
    <source>
        <dbReference type="Proteomes" id="UP001500920"/>
    </source>
</evidence>
<feature type="binding site" evidence="11">
    <location>
        <begin position="289"/>
        <end position="290"/>
    </location>
    <ligand>
        <name>FMN</name>
        <dbReference type="ChEBI" id="CHEBI:58210"/>
    </ligand>
</feature>
<keyword evidence="3 11" id="KW-0285">Flavoprotein</keyword>
<organism evidence="13 14">
    <name type="scientific">Salinicoccus jeotgali</name>
    <dbReference type="NCBI Taxonomy" id="381634"/>
    <lineage>
        <taxon>Bacteria</taxon>
        <taxon>Bacillati</taxon>
        <taxon>Bacillota</taxon>
        <taxon>Bacilli</taxon>
        <taxon>Bacillales</taxon>
        <taxon>Staphylococcaceae</taxon>
        <taxon>Salinicoccus</taxon>
    </lineage>
</organism>
<keyword evidence="5 11" id="KW-0479">Metal-binding</keyword>
<comment type="cofactor">
    <cofactor evidence="1 11">
        <name>FMN</name>
        <dbReference type="ChEBI" id="CHEBI:58210"/>
    </cofactor>
</comment>
<evidence type="ECO:0000256" key="9">
    <source>
        <dbReference type="ARBA" id="ARBA00023235"/>
    </source>
</evidence>
<reference evidence="14" key="1">
    <citation type="journal article" date="2019" name="Int. J. Syst. Evol. Microbiol.">
        <title>The Global Catalogue of Microorganisms (GCM) 10K type strain sequencing project: providing services to taxonomists for standard genome sequencing and annotation.</title>
        <authorList>
            <consortium name="The Broad Institute Genomics Platform"/>
            <consortium name="The Broad Institute Genome Sequencing Center for Infectious Disease"/>
            <person name="Wu L."/>
            <person name="Ma J."/>
        </authorList>
    </citation>
    <scope>NUCLEOTIDE SEQUENCE [LARGE SCALE GENOMIC DNA]</scope>
    <source>
        <strain evidence="14">JCM 16981</strain>
    </source>
</reference>
<comment type="subunit">
    <text evidence="10 11">Homooctamer. Dimer of tetramers.</text>
</comment>
<dbReference type="EC" id="5.3.3.2" evidence="11"/>
<feature type="binding site" evidence="11">
    <location>
        <begin position="268"/>
        <end position="270"/>
    </location>
    <ligand>
        <name>FMN</name>
        <dbReference type="ChEBI" id="CHEBI:58210"/>
    </ligand>
</feature>
<dbReference type="PANTHER" id="PTHR43665">
    <property type="entry name" value="ISOPENTENYL-DIPHOSPHATE DELTA-ISOMERASE"/>
    <property type="match status" value="1"/>
</dbReference>
<evidence type="ECO:0000256" key="3">
    <source>
        <dbReference type="ARBA" id="ARBA00022630"/>
    </source>
</evidence>
<comment type="catalytic activity">
    <reaction evidence="11">
        <text>isopentenyl diphosphate = dimethylallyl diphosphate</text>
        <dbReference type="Rhea" id="RHEA:23284"/>
        <dbReference type="ChEBI" id="CHEBI:57623"/>
        <dbReference type="ChEBI" id="CHEBI:128769"/>
        <dbReference type="EC" id="5.3.3.2"/>
    </reaction>
</comment>
<evidence type="ECO:0000256" key="10">
    <source>
        <dbReference type="ARBA" id="ARBA00025810"/>
    </source>
</evidence>
<feature type="binding site" evidence="11">
    <location>
        <position position="161"/>
    </location>
    <ligand>
        <name>Mg(2+)</name>
        <dbReference type="ChEBI" id="CHEBI:18420"/>
    </ligand>
</feature>
<keyword evidence="6 11" id="KW-0460">Magnesium</keyword>
<evidence type="ECO:0000256" key="4">
    <source>
        <dbReference type="ARBA" id="ARBA00022643"/>
    </source>
</evidence>
<evidence type="ECO:0000256" key="11">
    <source>
        <dbReference type="HAMAP-Rule" id="MF_00354"/>
    </source>
</evidence>
<evidence type="ECO:0000256" key="7">
    <source>
        <dbReference type="ARBA" id="ARBA00022857"/>
    </source>
</evidence>
<comment type="caution">
    <text evidence="11">Lacks conserved residue(s) required for the propagation of feature annotation.</text>
</comment>
<dbReference type="RefSeq" id="WP_344703838.1">
    <property type="nucleotide sequence ID" value="NZ_BAABCK010000065.1"/>
</dbReference>
<comment type="cofactor">
    <cofactor evidence="11">
        <name>Mg(2+)</name>
        <dbReference type="ChEBI" id="CHEBI:18420"/>
    </cofactor>
</comment>
<evidence type="ECO:0000256" key="8">
    <source>
        <dbReference type="ARBA" id="ARBA00023229"/>
    </source>
</evidence>
<feature type="binding site" evidence="11">
    <location>
        <position position="130"/>
    </location>
    <ligand>
        <name>FMN</name>
        <dbReference type="ChEBI" id="CHEBI:58210"/>
    </ligand>
</feature>
<keyword evidence="4 11" id="KW-0288">FMN</keyword>
<accession>A0ABP7F704</accession>
<dbReference type="SUPFAM" id="SSF51395">
    <property type="entry name" value="FMN-linked oxidoreductases"/>
    <property type="match status" value="1"/>
</dbReference>
<dbReference type="Proteomes" id="UP001500920">
    <property type="component" value="Unassembled WGS sequence"/>
</dbReference>
<dbReference type="Gene3D" id="3.20.20.70">
    <property type="entry name" value="Aldolase class I"/>
    <property type="match status" value="1"/>
</dbReference>
<dbReference type="PANTHER" id="PTHR43665:SF1">
    <property type="entry name" value="ISOPENTENYL-DIPHOSPHATE DELTA-ISOMERASE"/>
    <property type="match status" value="1"/>
</dbReference>
<dbReference type="InterPro" id="IPR000262">
    <property type="entry name" value="FMN-dep_DH"/>
</dbReference>
<keyword evidence="8 11" id="KW-0414">Isoprene biosynthesis</keyword>
<dbReference type="PIRSF" id="PIRSF003314">
    <property type="entry name" value="IPP_isomerase"/>
    <property type="match status" value="1"/>
</dbReference>
<evidence type="ECO:0000256" key="5">
    <source>
        <dbReference type="ARBA" id="ARBA00022723"/>
    </source>
</evidence>
<comment type="subcellular location">
    <subcellularLocation>
        <location evidence="11">Cytoplasm</location>
    </subcellularLocation>
</comment>
<dbReference type="InterPro" id="IPR011179">
    <property type="entry name" value="IPdP_isomerase"/>
</dbReference>
<sequence>MNLLSKPIDKRSQRKNEHVQHALNQSLQSAPSDFDGVYFIHQSLPSFNLDDVNLSTDLGPFRLELPLYINAMTGGSEWTRSINGKLAAVAEATGIPMAVGSMHAAIKQPELSDSFTIARENNPNGLLFANVGADVSMEGAKKAVDLLKADALQIHINAPQELIMPEGDRNFKTWRDNIQQIAEKIDMPVIIKEVGFGMSKETLQILKNIGIKYADISGKGGTNFATIENSRRKNQEMSYMDNWGISTVTSLLETKPFQQDMHILASGGVRTPLDAMKCLALGARAVGMSKMMLEQVEHSGVEAAIEFVDQFHHQMKKIAIITNAKNIEELRNRPIVLSPELISWQQQRSMEQQGRF</sequence>
<evidence type="ECO:0000256" key="1">
    <source>
        <dbReference type="ARBA" id="ARBA00001917"/>
    </source>
</evidence>
<dbReference type="NCBIfam" id="TIGR02151">
    <property type="entry name" value="IPP_isom_2"/>
    <property type="match status" value="1"/>
</dbReference>
<dbReference type="Pfam" id="PF01070">
    <property type="entry name" value="FMN_dh"/>
    <property type="match status" value="1"/>
</dbReference>
<name>A0ABP7F704_9STAP</name>
<dbReference type="CDD" id="cd02811">
    <property type="entry name" value="IDI-2_FMN"/>
    <property type="match status" value="1"/>
</dbReference>
<protein>
    <recommendedName>
        <fullName evidence="11">Isopentenyl-diphosphate delta-isomerase</fullName>
        <shortName evidence="11">IPP isomerase</shortName>
        <ecNumber evidence="11">5.3.3.2</ecNumber>
    </recommendedName>
    <alternativeName>
        <fullName evidence="11">Isopentenyl diphosphate:dimethylallyl diphosphate isomerase</fullName>
    </alternativeName>
    <alternativeName>
        <fullName evidence="11">Isopentenyl pyrophosphate isomerase</fullName>
    </alternativeName>
    <alternativeName>
        <fullName evidence="11">Type 2 isopentenyl diphosphate isomerase</fullName>
        <shortName evidence="11">IDI-2</shortName>
    </alternativeName>
</protein>
<feature type="binding site" evidence="11">
    <location>
        <position position="101"/>
    </location>
    <ligand>
        <name>FMN</name>
        <dbReference type="ChEBI" id="CHEBI:58210"/>
    </ligand>
</feature>
<comment type="similarity">
    <text evidence="11">Belongs to the IPP isomerase type 2 family.</text>
</comment>
<keyword evidence="7 11" id="KW-0521">NADP</keyword>
<evidence type="ECO:0000259" key="12">
    <source>
        <dbReference type="Pfam" id="PF01070"/>
    </source>
</evidence>
<evidence type="ECO:0000256" key="2">
    <source>
        <dbReference type="ARBA" id="ARBA00022490"/>
    </source>
</evidence>
<gene>
    <name evidence="11 13" type="primary">fni</name>
    <name evidence="13" type="ORF">GCM10022378_19110</name>
</gene>
<keyword evidence="9 11" id="KW-0413">Isomerase</keyword>